<evidence type="ECO:0000256" key="1">
    <source>
        <dbReference type="ARBA" id="ARBA00004651"/>
    </source>
</evidence>
<feature type="transmembrane region" description="Helical" evidence="6">
    <location>
        <begin position="44"/>
        <end position="69"/>
    </location>
</feature>
<comment type="similarity">
    <text evidence="6">Belongs to the CopD family.</text>
</comment>
<dbReference type="EMBL" id="CP014136">
    <property type="protein sequence ID" value="ATA21883.1"/>
    <property type="molecule type" value="Genomic_DNA"/>
</dbReference>
<dbReference type="GO" id="GO:0006825">
    <property type="term" value="P:copper ion transport"/>
    <property type="evidence" value="ECO:0007669"/>
    <property type="project" value="InterPro"/>
</dbReference>
<feature type="transmembrane region" description="Helical" evidence="6">
    <location>
        <begin position="226"/>
        <end position="245"/>
    </location>
</feature>
<feature type="domain" description="Copper resistance protein D" evidence="7">
    <location>
        <begin position="187"/>
        <end position="286"/>
    </location>
</feature>
<proteinExistence type="inferred from homology"/>
<keyword evidence="3 6" id="KW-0812">Transmembrane</keyword>
<name>A0A250B6K9_9GAMM</name>
<sequence length="293" mass="31708">MGLAALFVLCRFVHFAAVMLMFGTSIFTAILAPQRFSQRLTPDVRPLLVASVWAGALSAACMLAIQAGLMGDGWMDVWQPSVWLAVLSTSFGKVWCWHLGLAALSLLALLLPPVRGAQIGALLAVLLLVSLAFIGHAVMHDGVLGAAHRINHALHLLAAGYWFGCLLPLLLCLRYLHQPLWRYDAIHVLIRFSRWGHLAVALVILTGIVNGLLITGHWPLNPDSTYQRLLLFKAAAVAGMVAIAAGNRYALVPLMKRDPALALRGLVWGCWAEVALGAVALMLVSVFATYSPR</sequence>
<gene>
    <name evidence="8" type="ORF">AWC35_22505</name>
</gene>
<dbReference type="PANTHER" id="PTHR34820:SF4">
    <property type="entry name" value="INNER MEMBRANE PROTEIN YEBZ"/>
    <property type="match status" value="1"/>
</dbReference>
<dbReference type="OrthoDB" id="7032707at2"/>
<feature type="transmembrane region" description="Helical" evidence="6">
    <location>
        <begin position="12"/>
        <end position="32"/>
    </location>
</feature>
<dbReference type="GO" id="GO:0046688">
    <property type="term" value="P:response to copper ion"/>
    <property type="evidence" value="ECO:0007669"/>
    <property type="project" value="UniProtKB-UniRule"/>
</dbReference>
<dbReference type="RefSeq" id="WP_095848470.1">
    <property type="nucleotide sequence ID" value="NZ_CP014136.1"/>
</dbReference>
<accession>A0A250B6K9</accession>
<evidence type="ECO:0000256" key="3">
    <source>
        <dbReference type="ARBA" id="ARBA00022692"/>
    </source>
</evidence>
<dbReference type="NCBIfam" id="NF033808">
    <property type="entry name" value="copper_CopD"/>
    <property type="match status" value="1"/>
</dbReference>
<comment type="function">
    <text evidence="6">Involved in copper resistance.</text>
</comment>
<dbReference type="InterPro" id="IPR032694">
    <property type="entry name" value="CopC/D"/>
</dbReference>
<keyword evidence="4 6" id="KW-1133">Transmembrane helix</keyword>
<reference evidence="8 9" key="1">
    <citation type="submission" date="2016-01" db="EMBL/GenBank/DDBJ databases">
        <authorList>
            <person name="Oliw E.H."/>
        </authorList>
    </citation>
    <scope>NUCLEOTIDE SEQUENCE [LARGE SCALE GENOMIC DNA]</scope>
    <source>
        <strain evidence="8 9">FRB97</strain>
    </source>
</reference>
<evidence type="ECO:0000256" key="6">
    <source>
        <dbReference type="RuleBase" id="RU369037"/>
    </source>
</evidence>
<dbReference type="InterPro" id="IPR008457">
    <property type="entry name" value="Cu-R_CopD_dom"/>
</dbReference>
<dbReference type="Pfam" id="PF05425">
    <property type="entry name" value="CopD"/>
    <property type="match status" value="1"/>
</dbReference>
<evidence type="ECO:0000259" key="7">
    <source>
        <dbReference type="Pfam" id="PF05425"/>
    </source>
</evidence>
<keyword evidence="6" id="KW-0997">Cell inner membrane</keyword>
<dbReference type="PANTHER" id="PTHR34820">
    <property type="entry name" value="INNER MEMBRANE PROTEIN YEBZ"/>
    <property type="match status" value="1"/>
</dbReference>
<feature type="transmembrane region" description="Helical" evidence="6">
    <location>
        <begin position="266"/>
        <end position="290"/>
    </location>
</feature>
<feature type="transmembrane region" description="Helical" evidence="6">
    <location>
        <begin position="81"/>
        <end position="107"/>
    </location>
</feature>
<evidence type="ECO:0000256" key="5">
    <source>
        <dbReference type="ARBA" id="ARBA00023136"/>
    </source>
</evidence>
<feature type="transmembrane region" description="Helical" evidence="6">
    <location>
        <begin position="159"/>
        <end position="177"/>
    </location>
</feature>
<keyword evidence="5 6" id="KW-0472">Membrane</keyword>
<keyword evidence="9" id="KW-1185">Reference proteome</keyword>
<protein>
    <recommendedName>
        <fullName evidence="6">Copper resistance protein D</fullName>
    </recommendedName>
</protein>
<dbReference type="KEGG" id="gqu:AWC35_22505"/>
<dbReference type="GO" id="GO:0005886">
    <property type="term" value="C:plasma membrane"/>
    <property type="evidence" value="ECO:0007669"/>
    <property type="project" value="UniProtKB-SubCell"/>
</dbReference>
<comment type="subcellular location">
    <subcellularLocation>
        <location evidence="6">Cell inner membrane</location>
        <topology evidence="6">Multi-pass membrane protein</topology>
    </subcellularLocation>
    <subcellularLocation>
        <location evidence="1">Cell membrane</location>
        <topology evidence="1">Multi-pass membrane protein</topology>
    </subcellularLocation>
</comment>
<evidence type="ECO:0000313" key="8">
    <source>
        <dbReference type="EMBL" id="ATA21883.1"/>
    </source>
</evidence>
<organism evidence="8 9">
    <name type="scientific">Gibbsiella quercinecans</name>
    <dbReference type="NCBI Taxonomy" id="929813"/>
    <lineage>
        <taxon>Bacteria</taxon>
        <taxon>Pseudomonadati</taxon>
        <taxon>Pseudomonadota</taxon>
        <taxon>Gammaproteobacteria</taxon>
        <taxon>Enterobacterales</taxon>
        <taxon>Yersiniaceae</taxon>
        <taxon>Gibbsiella</taxon>
    </lineage>
</organism>
<evidence type="ECO:0000256" key="2">
    <source>
        <dbReference type="ARBA" id="ARBA00022475"/>
    </source>
</evidence>
<keyword evidence="6" id="KW-0186">Copper</keyword>
<feature type="transmembrane region" description="Helical" evidence="6">
    <location>
        <begin position="119"/>
        <end position="139"/>
    </location>
</feature>
<dbReference type="Proteomes" id="UP000217182">
    <property type="component" value="Chromosome"/>
</dbReference>
<dbReference type="InterPro" id="IPR047689">
    <property type="entry name" value="CopD"/>
</dbReference>
<feature type="transmembrane region" description="Helical" evidence="6">
    <location>
        <begin position="198"/>
        <end position="220"/>
    </location>
</feature>
<evidence type="ECO:0000313" key="9">
    <source>
        <dbReference type="Proteomes" id="UP000217182"/>
    </source>
</evidence>
<evidence type="ECO:0000256" key="4">
    <source>
        <dbReference type="ARBA" id="ARBA00022989"/>
    </source>
</evidence>
<keyword evidence="2 6" id="KW-1003">Cell membrane</keyword>
<dbReference type="AlphaFoldDB" id="A0A250B6K9"/>